<keyword evidence="11" id="KW-0418">Kinase</keyword>
<dbReference type="InterPro" id="IPR017441">
    <property type="entry name" value="Protein_kinase_ATP_BS"/>
</dbReference>
<dbReference type="InterPro" id="IPR011009">
    <property type="entry name" value="Kinase-like_dom_sf"/>
</dbReference>
<comment type="subcellular location">
    <subcellularLocation>
        <location evidence="1">Membrane</location>
        <topology evidence="1">Single-pass type I membrane protein</topology>
    </subcellularLocation>
</comment>
<evidence type="ECO:0000256" key="10">
    <source>
        <dbReference type="ARBA" id="ARBA00022741"/>
    </source>
</evidence>
<evidence type="ECO:0000259" key="21">
    <source>
        <dbReference type="PROSITE" id="PS50011"/>
    </source>
</evidence>
<evidence type="ECO:0000313" key="22">
    <source>
        <dbReference type="EMBL" id="JAG94120.1"/>
    </source>
</evidence>
<evidence type="ECO:0000256" key="18">
    <source>
        <dbReference type="ARBA" id="ARBA00048679"/>
    </source>
</evidence>
<keyword evidence="10 19" id="KW-0547">Nucleotide-binding</keyword>
<dbReference type="PROSITE" id="PS00108">
    <property type="entry name" value="PROTEIN_KINASE_ST"/>
    <property type="match status" value="1"/>
</dbReference>
<evidence type="ECO:0000256" key="16">
    <source>
        <dbReference type="ARBA" id="ARBA00023180"/>
    </source>
</evidence>
<evidence type="ECO:0000256" key="8">
    <source>
        <dbReference type="ARBA" id="ARBA00022729"/>
    </source>
</evidence>
<keyword evidence="16" id="KW-0325">Glycoprotein</keyword>
<keyword evidence="8" id="KW-0732">Signal</keyword>
<dbReference type="PROSITE" id="PS00107">
    <property type="entry name" value="PROTEIN_KINASE_ATP"/>
    <property type="match status" value="1"/>
</dbReference>
<dbReference type="SMART" id="SM00220">
    <property type="entry name" value="S_TKc"/>
    <property type="match status" value="1"/>
</dbReference>
<dbReference type="PANTHER" id="PTHR48006">
    <property type="entry name" value="LEUCINE-RICH REPEAT-CONTAINING PROTEIN DDB_G0281931-RELATED"/>
    <property type="match status" value="1"/>
</dbReference>
<evidence type="ECO:0000256" key="12">
    <source>
        <dbReference type="ARBA" id="ARBA00022840"/>
    </source>
</evidence>
<keyword evidence="14" id="KW-0472">Membrane</keyword>
<evidence type="ECO:0000256" key="5">
    <source>
        <dbReference type="ARBA" id="ARBA00022614"/>
    </source>
</evidence>
<keyword evidence="9" id="KW-0677">Repeat</keyword>
<dbReference type="EMBL" id="GCKF01044534">
    <property type="protein sequence ID" value="JAG94120.1"/>
    <property type="molecule type" value="Transcribed_RNA"/>
</dbReference>
<keyword evidence="5" id="KW-0433">Leucine-rich repeat</keyword>
<dbReference type="SUPFAM" id="SSF56112">
    <property type="entry name" value="Protein kinase-like (PK-like)"/>
    <property type="match status" value="1"/>
</dbReference>
<evidence type="ECO:0000256" key="1">
    <source>
        <dbReference type="ARBA" id="ARBA00004479"/>
    </source>
</evidence>
<evidence type="ECO:0000256" key="4">
    <source>
        <dbReference type="ARBA" id="ARBA00022553"/>
    </source>
</evidence>
<dbReference type="FunFam" id="1.10.510.10:FF:000309">
    <property type="entry name" value="Leucine-rich repeat receptor-like protein kinase"/>
    <property type="match status" value="1"/>
</dbReference>
<evidence type="ECO:0000256" key="11">
    <source>
        <dbReference type="ARBA" id="ARBA00022777"/>
    </source>
</evidence>
<dbReference type="CDD" id="cd14066">
    <property type="entry name" value="STKc_IRAK"/>
    <property type="match status" value="1"/>
</dbReference>
<reference evidence="22" key="1">
    <citation type="submission" date="2015-03" db="EMBL/GenBank/DDBJ databases">
        <title>A transcriptome of Araucaria cunninghamii, an australian fine timber species.</title>
        <authorList>
            <person name="Jing Yi C.J.Y."/>
            <person name="Yin San L.Y.S."/>
            <person name="Abdul Karim S.S."/>
            <person name="Wan Azmi N.N."/>
            <person name="Hercus R.R."/>
            <person name="Croft L.L."/>
        </authorList>
    </citation>
    <scope>NUCLEOTIDE SEQUENCE</scope>
    <source>
        <strain evidence="22">MI0301</strain>
        <tissue evidence="22">Leaf</tissue>
    </source>
</reference>
<evidence type="ECO:0000256" key="13">
    <source>
        <dbReference type="ARBA" id="ARBA00022989"/>
    </source>
</evidence>
<dbReference type="EC" id="2.7.11.1" evidence="2"/>
<evidence type="ECO:0000256" key="9">
    <source>
        <dbReference type="ARBA" id="ARBA00022737"/>
    </source>
</evidence>
<feature type="binding site" evidence="19">
    <location>
        <position position="61"/>
    </location>
    <ligand>
        <name>ATP</name>
        <dbReference type="ChEBI" id="CHEBI:30616"/>
    </ligand>
</feature>
<dbReference type="Pfam" id="PF00069">
    <property type="entry name" value="Pkinase"/>
    <property type="match status" value="1"/>
</dbReference>
<dbReference type="InterPro" id="IPR008271">
    <property type="entry name" value="Ser/Thr_kinase_AS"/>
</dbReference>
<evidence type="ECO:0000256" key="20">
    <source>
        <dbReference type="RuleBase" id="RU000304"/>
    </source>
</evidence>
<evidence type="ECO:0000256" key="15">
    <source>
        <dbReference type="ARBA" id="ARBA00023170"/>
    </source>
</evidence>
<evidence type="ECO:0000256" key="19">
    <source>
        <dbReference type="PROSITE-ProRule" id="PRU10141"/>
    </source>
</evidence>
<dbReference type="FunFam" id="3.30.200.20:FF:000309">
    <property type="entry name" value="Leucine-rich repeat receptor protein kinase MSP1"/>
    <property type="match status" value="1"/>
</dbReference>
<dbReference type="AlphaFoldDB" id="A0A0D6QWQ1"/>
<dbReference type="GO" id="GO:0016020">
    <property type="term" value="C:membrane"/>
    <property type="evidence" value="ECO:0007669"/>
    <property type="project" value="UniProtKB-SubCell"/>
</dbReference>
<sequence length="315" mass="35086">MLMGYPQALTQCIFFKDKQFTYTDILLATANFSDSCVVGRGGFGTVYKGKLRDGSVVAVKKLQQKGPEGEREFLAEMQTLGSHEFHENLVPLRGCCLFGTEKLLVYDFMSNGSLEDWLYEKPGEPKQLDWPTRYKIALGAAKGLKILHHDCSPAVIHRDMKASNILLDEDFKPHVTDFGLARFMDGGETHVSTVVAGTLGYVPPEYSQSWRATTKGDVYSFGVVLLELATGRRPLSVCDALNDYNSNLVEWVRMLISGGRAAEALDPTLQGNDGIDYGRQLVRFLHLGFFCTDDRPDRRPNMSQLLTSLESLPSL</sequence>
<dbReference type="GO" id="GO:0005524">
    <property type="term" value="F:ATP binding"/>
    <property type="evidence" value="ECO:0007669"/>
    <property type="project" value="UniProtKB-UniRule"/>
</dbReference>
<dbReference type="PIRSF" id="PIRSF000654">
    <property type="entry name" value="Integrin-linked_kinase"/>
    <property type="match status" value="1"/>
</dbReference>
<keyword evidence="6" id="KW-0808">Transferase</keyword>
<keyword evidence="12 19" id="KW-0067">ATP-binding</keyword>
<comment type="catalytic activity">
    <reaction evidence="18">
        <text>L-seryl-[protein] + ATP = O-phospho-L-seryl-[protein] + ADP + H(+)</text>
        <dbReference type="Rhea" id="RHEA:17989"/>
        <dbReference type="Rhea" id="RHEA-COMP:9863"/>
        <dbReference type="Rhea" id="RHEA-COMP:11604"/>
        <dbReference type="ChEBI" id="CHEBI:15378"/>
        <dbReference type="ChEBI" id="CHEBI:29999"/>
        <dbReference type="ChEBI" id="CHEBI:30616"/>
        <dbReference type="ChEBI" id="CHEBI:83421"/>
        <dbReference type="ChEBI" id="CHEBI:456216"/>
        <dbReference type="EC" id="2.7.11.1"/>
    </reaction>
</comment>
<organism evidence="22">
    <name type="scientific">Araucaria cunninghamii</name>
    <name type="common">Hoop pine</name>
    <name type="synonym">Moreton Bay pine</name>
    <dbReference type="NCBI Taxonomy" id="56994"/>
    <lineage>
        <taxon>Eukaryota</taxon>
        <taxon>Viridiplantae</taxon>
        <taxon>Streptophyta</taxon>
        <taxon>Embryophyta</taxon>
        <taxon>Tracheophyta</taxon>
        <taxon>Spermatophyta</taxon>
        <taxon>Pinopsida</taxon>
        <taxon>Pinidae</taxon>
        <taxon>Conifers II</taxon>
        <taxon>Araucariales</taxon>
        <taxon>Araucariaceae</taxon>
        <taxon>Araucaria</taxon>
    </lineage>
</organism>
<evidence type="ECO:0000256" key="2">
    <source>
        <dbReference type="ARBA" id="ARBA00012513"/>
    </source>
</evidence>
<proteinExistence type="inferred from homology"/>
<dbReference type="InterPro" id="IPR051824">
    <property type="entry name" value="LRR_Rcpt-Like_S/T_Kinase"/>
</dbReference>
<accession>A0A0D6QWQ1</accession>
<evidence type="ECO:0000256" key="14">
    <source>
        <dbReference type="ARBA" id="ARBA00023136"/>
    </source>
</evidence>
<protein>
    <recommendedName>
        <fullName evidence="2">non-specific serine/threonine protein kinase</fullName>
        <ecNumber evidence="2">2.7.11.1</ecNumber>
    </recommendedName>
</protein>
<evidence type="ECO:0000256" key="6">
    <source>
        <dbReference type="ARBA" id="ARBA00022679"/>
    </source>
</evidence>
<dbReference type="InterPro" id="IPR000719">
    <property type="entry name" value="Prot_kinase_dom"/>
</dbReference>
<keyword evidence="4" id="KW-0597">Phosphoprotein</keyword>
<keyword evidence="13" id="KW-1133">Transmembrane helix</keyword>
<keyword evidence="15" id="KW-0675">Receptor</keyword>
<dbReference type="Gene3D" id="3.30.200.20">
    <property type="entry name" value="Phosphorylase Kinase, domain 1"/>
    <property type="match status" value="1"/>
</dbReference>
<keyword evidence="3 20" id="KW-0723">Serine/threonine-protein kinase</keyword>
<evidence type="ECO:0000256" key="17">
    <source>
        <dbReference type="ARBA" id="ARBA00047899"/>
    </source>
</evidence>
<keyword evidence="7" id="KW-0812">Transmembrane</keyword>
<dbReference type="GO" id="GO:0004674">
    <property type="term" value="F:protein serine/threonine kinase activity"/>
    <property type="evidence" value="ECO:0007669"/>
    <property type="project" value="UniProtKB-KW"/>
</dbReference>
<dbReference type="PANTHER" id="PTHR48006:SF20">
    <property type="entry name" value="OS08G0276400 PROTEIN"/>
    <property type="match status" value="1"/>
</dbReference>
<evidence type="ECO:0000256" key="7">
    <source>
        <dbReference type="ARBA" id="ARBA00022692"/>
    </source>
</evidence>
<evidence type="ECO:0000256" key="3">
    <source>
        <dbReference type="ARBA" id="ARBA00022527"/>
    </source>
</evidence>
<comment type="similarity">
    <text evidence="20">Belongs to the protein kinase superfamily.</text>
</comment>
<name>A0A0D6QWQ1_ARACU</name>
<dbReference type="PROSITE" id="PS50011">
    <property type="entry name" value="PROTEIN_KINASE_DOM"/>
    <property type="match status" value="1"/>
</dbReference>
<comment type="catalytic activity">
    <reaction evidence="17">
        <text>L-threonyl-[protein] + ATP = O-phospho-L-threonyl-[protein] + ADP + H(+)</text>
        <dbReference type="Rhea" id="RHEA:46608"/>
        <dbReference type="Rhea" id="RHEA-COMP:11060"/>
        <dbReference type="Rhea" id="RHEA-COMP:11605"/>
        <dbReference type="ChEBI" id="CHEBI:15378"/>
        <dbReference type="ChEBI" id="CHEBI:30013"/>
        <dbReference type="ChEBI" id="CHEBI:30616"/>
        <dbReference type="ChEBI" id="CHEBI:61977"/>
        <dbReference type="ChEBI" id="CHEBI:456216"/>
        <dbReference type="EC" id="2.7.11.1"/>
    </reaction>
</comment>
<feature type="domain" description="Protein kinase" evidence="21">
    <location>
        <begin position="32"/>
        <end position="315"/>
    </location>
</feature>
<dbReference type="Gene3D" id="1.10.510.10">
    <property type="entry name" value="Transferase(Phosphotransferase) domain 1"/>
    <property type="match status" value="1"/>
</dbReference>